<dbReference type="EMBL" id="JAERKF010000015">
    <property type="protein sequence ID" value="MBS1011381.1"/>
    <property type="molecule type" value="Genomic_DNA"/>
</dbReference>
<name>A0AA41ER72_LEVBR</name>
<dbReference type="RefSeq" id="WP_039105080.1">
    <property type="nucleotide sequence ID" value="NZ_CAKMAP010000004.1"/>
</dbReference>
<protein>
    <recommendedName>
        <fullName evidence="4">MucBP domain-containing protein</fullName>
    </recommendedName>
</protein>
<evidence type="ECO:0000313" key="3">
    <source>
        <dbReference type="Proteomes" id="UP000676478"/>
    </source>
</evidence>
<reference evidence="2" key="1">
    <citation type="submission" date="2020-12" db="EMBL/GenBank/DDBJ databases">
        <authorList>
            <person name="Mcmullen J.G."/>
        </authorList>
    </citation>
    <scope>NUCLEOTIDE SEQUENCE</scope>
    <source>
        <strain evidence="2">Dm-2019-70</strain>
    </source>
</reference>
<organism evidence="2 3">
    <name type="scientific">Levilactobacillus brevis</name>
    <name type="common">Lactobacillus brevis</name>
    <dbReference type="NCBI Taxonomy" id="1580"/>
    <lineage>
        <taxon>Bacteria</taxon>
        <taxon>Bacillati</taxon>
        <taxon>Bacillota</taxon>
        <taxon>Bacilli</taxon>
        <taxon>Lactobacillales</taxon>
        <taxon>Lactobacillaceae</taxon>
        <taxon>Levilactobacillus</taxon>
    </lineage>
</organism>
<dbReference type="AlphaFoldDB" id="A0AA41ER72"/>
<evidence type="ECO:0000313" key="2">
    <source>
        <dbReference type="EMBL" id="MBS1011381.1"/>
    </source>
</evidence>
<keyword evidence="1" id="KW-0732">Signal</keyword>
<evidence type="ECO:0000256" key="1">
    <source>
        <dbReference type="SAM" id="SignalP"/>
    </source>
</evidence>
<sequence>MKKLTHRYAAALMLLGAVAGIGLTAGKTTAHASITPIVTPAQTAKNQKKLDTLFDKIDISKAFGVTDDYGSGTAATVKPDTYNYRQTYKLTKATALTNEFRHKTVTLPKGSVVTGYTDGQGNLTNLDNTTLSIKNQKKIFSKLGNWKYSFLMSKTNGAAVKPYTRSTAFSYKSLASVTALPVKNNKAPHNGDERTRPFITVTADSQLIYHSKGKVYKATRYAKIKSFKRTHSTLTYYLSKPVSGVTTKKTKVGKAYQYKMTLKLGQVYQNSMIYSDPGEFNLSVKNGKQTFFLTFGEIAEDYVNSVTGYETVPTRYSKMATDYIQGLY</sequence>
<accession>A0AA41ER72</accession>
<dbReference type="Proteomes" id="UP000676478">
    <property type="component" value="Unassembled WGS sequence"/>
</dbReference>
<feature type="signal peptide" evidence="1">
    <location>
        <begin position="1"/>
        <end position="32"/>
    </location>
</feature>
<reference evidence="2" key="2">
    <citation type="submission" date="2022-09" db="EMBL/GenBank/DDBJ databases">
        <title>Genome-inferred correspondence between phylogeny and metabolic traits in the wild Drosophila gut microbiome.</title>
        <authorList>
            <person name="Bueno E."/>
            <person name="Blow F."/>
            <person name="Douglas A.E."/>
        </authorList>
    </citation>
    <scope>NUCLEOTIDE SEQUENCE</scope>
    <source>
        <strain evidence="2">Dm-2019-70</strain>
    </source>
</reference>
<gene>
    <name evidence="2" type="ORF">JK167_11130</name>
</gene>
<feature type="chain" id="PRO_5041350568" description="MucBP domain-containing protein" evidence="1">
    <location>
        <begin position="33"/>
        <end position="328"/>
    </location>
</feature>
<proteinExistence type="predicted"/>
<comment type="caution">
    <text evidence="2">The sequence shown here is derived from an EMBL/GenBank/DDBJ whole genome shotgun (WGS) entry which is preliminary data.</text>
</comment>
<evidence type="ECO:0008006" key="4">
    <source>
        <dbReference type="Google" id="ProtNLM"/>
    </source>
</evidence>